<reference evidence="1" key="1">
    <citation type="submission" date="2015-06" db="EMBL/GenBank/DDBJ databases">
        <authorList>
            <person name="Joergensen T."/>
        </authorList>
    </citation>
    <scope>NUCLEOTIDE SEQUENCE</scope>
    <source>
        <strain evidence="1">RGFK1641</strain>
    </source>
</reference>
<evidence type="ECO:0000313" key="1">
    <source>
        <dbReference type="EMBL" id="CRY97565.1"/>
    </source>
</evidence>
<proteinExistence type="predicted"/>
<accession>A0A0H5Q840</accession>
<reference evidence="1" key="2">
    <citation type="submission" date="2015-07" db="EMBL/GenBank/DDBJ databases">
        <title>Plasmids, circular viruses and viroids from rat gut.</title>
        <authorList>
            <person name="Jorgensen T.J."/>
            <person name="Hansen M.A."/>
            <person name="Xu Z."/>
            <person name="Tabak M.A."/>
            <person name="Sorensen S.J."/>
            <person name="Hansen L.H."/>
        </authorList>
    </citation>
    <scope>NUCLEOTIDE SEQUENCE</scope>
    <source>
        <strain evidence="1">RGFK1641</strain>
    </source>
</reference>
<sequence>MTHPSRAARPSWTQSMLVLPELLACDLRIWWAPHRNRGSYCTSIYEVIENEVIHMHVSNEEELRHPADWRRIYAAGTEQLQTARSMLDPF</sequence>
<protein>
    <submittedName>
        <fullName evidence="1">Uncharacterized protein</fullName>
    </submittedName>
</protein>
<dbReference type="EMBL" id="LN854149">
    <property type="protein sequence ID" value="CRY97565.1"/>
    <property type="molecule type" value="Genomic_DNA"/>
</dbReference>
<name>A0A0H5Q840_9ZZZZ</name>
<organism evidence="1">
    <name type="scientific">uncultured prokaryote</name>
    <dbReference type="NCBI Taxonomy" id="198431"/>
    <lineage>
        <taxon>unclassified sequences</taxon>
        <taxon>environmental samples</taxon>
    </lineage>
</organism>
<dbReference type="AlphaFoldDB" id="A0A0H5Q840"/>